<dbReference type="PANTHER" id="PTHR43094:SF1">
    <property type="entry name" value="AMINOTRANSFERASE CLASS-III"/>
    <property type="match status" value="1"/>
</dbReference>
<keyword evidence="4" id="KW-0670">Pyruvate</keyword>
<evidence type="ECO:0000313" key="5">
    <source>
        <dbReference type="Proteomes" id="UP000237798"/>
    </source>
</evidence>
<dbReference type="GO" id="GO:0005829">
    <property type="term" value="C:cytosol"/>
    <property type="evidence" value="ECO:0007669"/>
    <property type="project" value="TreeGrafter"/>
</dbReference>
<dbReference type="RefSeq" id="WP_106007757.1">
    <property type="nucleotide sequence ID" value="NZ_JALCPJ010000009.1"/>
</dbReference>
<evidence type="ECO:0000256" key="1">
    <source>
        <dbReference type="ARBA" id="ARBA00008954"/>
    </source>
</evidence>
<gene>
    <name evidence="4" type="primary">tpa</name>
    <name evidence="4" type="ORF">CLLU_02480</name>
</gene>
<accession>A0A2T0BSA8</accession>
<evidence type="ECO:0000313" key="4">
    <source>
        <dbReference type="EMBL" id="PRR86764.1"/>
    </source>
</evidence>
<dbReference type="AlphaFoldDB" id="A0A2T0BSA8"/>
<dbReference type="EMBL" id="PVXP01000002">
    <property type="protein sequence ID" value="PRR86764.1"/>
    <property type="molecule type" value="Genomic_DNA"/>
</dbReference>
<keyword evidence="4" id="KW-0032">Aminotransferase</keyword>
<reference evidence="4 5" key="1">
    <citation type="submission" date="2018-03" db="EMBL/GenBank/DDBJ databases">
        <title>Genome sequence of Clostridium luticellarii DSM 29923.</title>
        <authorList>
            <person name="Poehlein A."/>
            <person name="Daniel R."/>
        </authorList>
    </citation>
    <scope>NUCLEOTIDE SEQUENCE [LARGE SCALE GENOMIC DNA]</scope>
    <source>
        <strain evidence="4 5">DSM 29923</strain>
    </source>
</reference>
<organism evidence="4 5">
    <name type="scientific">Clostridium luticellarii</name>
    <dbReference type="NCBI Taxonomy" id="1691940"/>
    <lineage>
        <taxon>Bacteria</taxon>
        <taxon>Bacillati</taxon>
        <taxon>Bacillota</taxon>
        <taxon>Clostridia</taxon>
        <taxon>Eubacteriales</taxon>
        <taxon>Clostridiaceae</taxon>
        <taxon>Clostridium</taxon>
    </lineage>
</organism>
<comment type="similarity">
    <text evidence="1 3">Belongs to the class-III pyridoxal-phosphate-dependent aminotransferase family.</text>
</comment>
<dbReference type="GO" id="GO:0030170">
    <property type="term" value="F:pyridoxal phosphate binding"/>
    <property type="evidence" value="ECO:0007669"/>
    <property type="project" value="InterPro"/>
</dbReference>
<name>A0A2T0BSA8_9CLOT</name>
<sequence length="456" mass="51225">METLQQNKDTHMSADDVKKYDKEYNMHSWSAQRDLDPLVITKAEGIYFWDSNGKKYFDMSSQLVNLNIGHGNRKVIEAIKKQADKMPFMGPAYAVDVRAKLAGKVIEKAPPNMGKVFFTLGGADANENAIKIAKMFTGRFKIFSRYRSYHGASFGAANLSGEPRRYICEPGIPGFVKFFDPYVYREKIKFRNEEEASGFYLSKLREQLIYEGTDNVAAIFVETVTGSNGVIIPPDGYLKGIRKLCDEFGILMVCDEVMTGWGRTGKWFACNNWDVEPDMITFAKGVTCGYVPLGGVIVSKKIAEYFDDNALMCGLTYNAHPLACAAGCATIEVYDEENLIENSKNMGILLGKYLEKIKKDHISVGDVRYIGLFSAVEFVKDRETREPLVPYSKDPEGIMPSIVAMLKEKGFSTYSHESCIMIAPPLIIKKDELEAAMSILDEVLYSVDKYVKELKK</sequence>
<keyword evidence="2 3" id="KW-0663">Pyridoxal phosphate</keyword>
<evidence type="ECO:0000256" key="2">
    <source>
        <dbReference type="ARBA" id="ARBA00022898"/>
    </source>
</evidence>
<dbReference type="GO" id="GO:0031299">
    <property type="term" value="F:taurine-pyruvate aminotransferase activity"/>
    <property type="evidence" value="ECO:0007669"/>
    <property type="project" value="UniProtKB-EC"/>
</dbReference>
<dbReference type="OrthoDB" id="9801052at2"/>
<dbReference type="Gene3D" id="3.90.1150.10">
    <property type="entry name" value="Aspartate Aminotransferase, domain 1"/>
    <property type="match status" value="1"/>
</dbReference>
<dbReference type="InterPro" id="IPR005814">
    <property type="entry name" value="Aminotrans_3"/>
</dbReference>
<keyword evidence="5" id="KW-1185">Reference proteome</keyword>
<dbReference type="InterPro" id="IPR015424">
    <property type="entry name" value="PyrdxlP-dep_Trfase"/>
</dbReference>
<keyword evidence="4" id="KW-0808">Transferase</keyword>
<dbReference type="Pfam" id="PF00202">
    <property type="entry name" value="Aminotran_3"/>
    <property type="match status" value="1"/>
</dbReference>
<dbReference type="Proteomes" id="UP000237798">
    <property type="component" value="Unassembled WGS sequence"/>
</dbReference>
<evidence type="ECO:0000256" key="3">
    <source>
        <dbReference type="RuleBase" id="RU003560"/>
    </source>
</evidence>
<dbReference type="InterPro" id="IPR015421">
    <property type="entry name" value="PyrdxlP-dep_Trfase_major"/>
</dbReference>
<dbReference type="SUPFAM" id="SSF53383">
    <property type="entry name" value="PLP-dependent transferases"/>
    <property type="match status" value="1"/>
</dbReference>
<dbReference type="PANTHER" id="PTHR43094">
    <property type="entry name" value="AMINOTRANSFERASE"/>
    <property type="match status" value="1"/>
</dbReference>
<dbReference type="InterPro" id="IPR015422">
    <property type="entry name" value="PyrdxlP-dep_Trfase_small"/>
</dbReference>
<dbReference type="EC" id="2.6.1.77" evidence="4"/>
<dbReference type="NCBIfam" id="NF004718">
    <property type="entry name" value="PRK06062.1"/>
    <property type="match status" value="1"/>
</dbReference>
<protein>
    <submittedName>
        <fullName evidence="4">Taurine--pyruvate aminotransferase</fullName>
        <ecNumber evidence="4">2.6.1.77</ecNumber>
    </submittedName>
</protein>
<dbReference type="PIRSF" id="PIRSF000521">
    <property type="entry name" value="Transaminase_4ab_Lys_Orn"/>
    <property type="match status" value="1"/>
</dbReference>
<proteinExistence type="inferred from homology"/>
<dbReference type="Gene3D" id="3.40.640.10">
    <property type="entry name" value="Type I PLP-dependent aspartate aminotransferase-like (Major domain)"/>
    <property type="match status" value="1"/>
</dbReference>
<dbReference type="CDD" id="cd00610">
    <property type="entry name" value="OAT_like"/>
    <property type="match status" value="1"/>
</dbReference>
<comment type="caution">
    <text evidence="4">The sequence shown here is derived from an EMBL/GenBank/DDBJ whole genome shotgun (WGS) entry which is preliminary data.</text>
</comment>